<evidence type="ECO:0000313" key="4">
    <source>
        <dbReference type="Proteomes" id="UP000245207"/>
    </source>
</evidence>
<dbReference type="Proteomes" id="UP000245207">
    <property type="component" value="Unassembled WGS sequence"/>
</dbReference>
<feature type="compositionally biased region" description="Polar residues" evidence="1">
    <location>
        <begin position="391"/>
        <end position="409"/>
    </location>
</feature>
<feature type="compositionally biased region" description="Polar residues" evidence="1">
    <location>
        <begin position="45"/>
        <end position="54"/>
    </location>
</feature>
<feature type="region of interest" description="Disordered" evidence="1">
    <location>
        <begin position="32"/>
        <end position="54"/>
    </location>
</feature>
<organism evidence="3 4">
    <name type="scientific">Artemisia annua</name>
    <name type="common">Sweet wormwood</name>
    <dbReference type="NCBI Taxonomy" id="35608"/>
    <lineage>
        <taxon>Eukaryota</taxon>
        <taxon>Viridiplantae</taxon>
        <taxon>Streptophyta</taxon>
        <taxon>Embryophyta</taxon>
        <taxon>Tracheophyta</taxon>
        <taxon>Spermatophyta</taxon>
        <taxon>Magnoliopsida</taxon>
        <taxon>eudicotyledons</taxon>
        <taxon>Gunneridae</taxon>
        <taxon>Pentapetalae</taxon>
        <taxon>asterids</taxon>
        <taxon>campanulids</taxon>
        <taxon>Asterales</taxon>
        <taxon>Asteraceae</taxon>
        <taxon>Asteroideae</taxon>
        <taxon>Anthemideae</taxon>
        <taxon>Artemisiinae</taxon>
        <taxon>Artemisia</taxon>
    </lineage>
</organism>
<feature type="region of interest" description="Disordered" evidence="1">
    <location>
        <begin position="280"/>
        <end position="355"/>
    </location>
</feature>
<sequence length="437" mass="49294">MWLNDHVVSSLSSKRTGNVSATTVNEIRVNGSGEIDELEDKSKGKSNTGKDSTIVNEVNDSDLLKASTRTGSVKWQNTICGYFVGQNMMVGELRYHIRRMWSRFGLREIIANNSGVNLFKFKDEESMQYVLDQGPWMVNSRPMFVMKWDHGMGMQKVEPTKLPVWVKLLAIPMEAWSMEGISALSSCLGKPIMMDDMTAKMCQFGNGKTDFARILVELDAKKVIKDSIRIEYTNKDASIKGTKEVKVVYDWRPEICTYCNVFGHCDGKCNKRPMSEEEIKASKEAEKVTKRENEVKKQQWQQQTKKYGYGNNYYKQEYRKKKVPNNVDKNADNRNQNIAKESTDEQGTKGVKGKEKVDVNNNVREDSNTKQGKHGNRYNALINIEDEDGSGSETQKNGSNEQVGTSGNQEDVYESGNGIAQTMAANVVNGMSKNVLV</sequence>
<gene>
    <name evidence="3" type="ORF">CTI12_AA247570</name>
</gene>
<protein>
    <recommendedName>
        <fullName evidence="2">DUF4283 domain-containing protein</fullName>
    </recommendedName>
</protein>
<comment type="caution">
    <text evidence="3">The sequence shown here is derived from an EMBL/GenBank/DDBJ whole genome shotgun (WGS) entry which is preliminary data.</text>
</comment>
<dbReference type="OrthoDB" id="1939300at2759"/>
<dbReference type="InterPro" id="IPR025558">
    <property type="entry name" value="DUF4283"/>
</dbReference>
<feature type="domain" description="DUF4283" evidence="2">
    <location>
        <begin position="74"/>
        <end position="153"/>
    </location>
</feature>
<dbReference type="Pfam" id="PF14111">
    <property type="entry name" value="DUF4283"/>
    <property type="match status" value="1"/>
</dbReference>
<feature type="compositionally biased region" description="Basic and acidic residues" evidence="1">
    <location>
        <begin position="341"/>
        <end position="355"/>
    </location>
</feature>
<name>A0A2U1NN84_ARTAN</name>
<evidence type="ECO:0000259" key="2">
    <source>
        <dbReference type="Pfam" id="PF14111"/>
    </source>
</evidence>
<proteinExistence type="predicted"/>
<feature type="compositionally biased region" description="Low complexity" evidence="1">
    <location>
        <begin position="298"/>
        <end position="315"/>
    </location>
</feature>
<feature type="region of interest" description="Disordered" evidence="1">
    <location>
        <begin position="387"/>
        <end position="413"/>
    </location>
</feature>
<evidence type="ECO:0000313" key="3">
    <source>
        <dbReference type="EMBL" id="PWA74964.1"/>
    </source>
</evidence>
<evidence type="ECO:0000256" key="1">
    <source>
        <dbReference type="SAM" id="MobiDB-lite"/>
    </source>
</evidence>
<dbReference type="EMBL" id="PKPP01002484">
    <property type="protein sequence ID" value="PWA74964.1"/>
    <property type="molecule type" value="Genomic_DNA"/>
</dbReference>
<dbReference type="InterPro" id="IPR040256">
    <property type="entry name" value="At4g02000-like"/>
</dbReference>
<dbReference type="AlphaFoldDB" id="A0A2U1NN84"/>
<accession>A0A2U1NN84</accession>
<reference evidence="3 4" key="1">
    <citation type="journal article" date="2018" name="Mol. Plant">
        <title>The genome of Artemisia annua provides insight into the evolution of Asteraceae family and artemisinin biosynthesis.</title>
        <authorList>
            <person name="Shen Q."/>
            <person name="Zhang L."/>
            <person name="Liao Z."/>
            <person name="Wang S."/>
            <person name="Yan T."/>
            <person name="Shi P."/>
            <person name="Liu M."/>
            <person name="Fu X."/>
            <person name="Pan Q."/>
            <person name="Wang Y."/>
            <person name="Lv Z."/>
            <person name="Lu X."/>
            <person name="Zhang F."/>
            <person name="Jiang W."/>
            <person name="Ma Y."/>
            <person name="Chen M."/>
            <person name="Hao X."/>
            <person name="Li L."/>
            <person name="Tang Y."/>
            <person name="Lv G."/>
            <person name="Zhou Y."/>
            <person name="Sun X."/>
            <person name="Brodelius P.E."/>
            <person name="Rose J.K.C."/>
            <person name="Tang K."/>
        </authorList>
    </citation>
    <scope>NUCLEOTIDE SEQUENCE [LARGE SCALE GENOMIC DNA]</scope>
    <source>
        <strain evidence="4">cv. Huhao1</strain>
        <tissue evidence="3">Leaf</tissue>
    </source>
</reference>
<dbReference type="PANTHER" id="PTHR31286:SF180">
    <property type="entry name" value="OS10G0362600 PROTEIN"/>
    <property type="match status" value="1"/>
</dbReference>
<feature type="compositionally biased region" description="Basic and acidic residues" evidence="1">
    <location>
        <begin position="280"/>
        <end position="297"/>
    </location>
</feature>
<dbReference type="PANTHER" id="PTHR31286">
    <property type="entry name" value="GLYCINE-RICH CELL WALL STRUCTURAL PROTEIN 1.8-LIKE"/>
    <property type="match status" value="1"/>
</dbReference>
<dbReference type="STRING" id="35608.A0A2U1NN84"/>
<keyword evidence="4" id="KW-1185">Reference proteome</keyword>